<dbReference type="InterPro" id="IPR012341">
    <property type="entry name" value="6hp_glycosidase-like_sf"/>
</dbReference>
<evidence type="ECO:0000256" key="1">
    <source>
        <dbReference type="ARBA" id="ARBA00022801"/>
    </source>
</evidence>
<evidence type="ECO:0000313" key="2">
    <source>
        <dbReference type="EMBL" id="PZF85598.1"/>
    </source>
</evidence>
<gene>
    <name evidence="2" type="ORF">C1I92_04325</name>
</gene>
<dbReference type="GO" id="GO:0005975">
    <property type="term" value="P:carbohydrate metabolic process"/>
    <property type="evidence" value="ECO:0007669"/>
    <property type="project" value="InterPro"/>
</dbReference>
<dbReference type="SUPFAM" id="SSF48208">
    <property type="entry name" value="Six-hairpin glycosidases"/>
    <property type="match status" value="1"/>
</dbReference>
<dbReference type="AlphaFoldDB" id="A0A2W2C0H1"/>
<reference evidence="2 3" key="1">
    <citation type="submission" date="2018-01" db="EMBL/GenBank/DDBJ databases">
        <title>Draft genome sequence of Jiangella sp. GTF31.</title>
        <authorList>
            <person name="Sahin N."/>
            <person name="Ay H."/>
            <person name="Saygin H."/>
        </authorList>
    </citation>
    <scope>NUCLEOTIDE SEQUENCE [LARGE SCALE GENOMIC DNA]</scope>
    <source>
        <strain evidence="2 3">GTF31</strain>
    </source>
</reference>
<dbReference type="InterPro" id="IPR010905">
    <property type="entry name" value="Glyco_hydro_88"/>
</dbReference>
<dbReference type="InterPro" id="IPR008928">
    <property type="entry name" value="6-hairpin_glycosidase_sf"/>
</dbReference>
<dbReference type="Pfam" id="PF07470">
    <property type="entry name" value="Glyco_hydro_88"/>
    <property type="match status" value="1"/>
</dbReference>
<keyword evidence="1 2" id="KW-0378">Hydrolase</keyword>
<dbReference type="EMBL" id="POTW01000007">
    <property type="protein sequence ID" value="PZF85598.1"/>
    <property type="molecule type" value="Genomic_DNA"/>
</dbReference>
<proteinExistence type="predicted"/>
<dbReference type="Proteomes" id="UP000248764">
    <property type="component" value="Unassembled WGS sequence"/>
</dbReference>
<dbReference type="PANTHER" id="PTHR33886:SF8">
    <property type="entry name" value="UNSATURATED RHAMNOGALACTURONAN HYDROLASE (EUROFUNG)"/>
    <property type="match status" value="1"/>
</dbReference>
<keyword evidence="3" id="KW-1185">Reference proteome</keyword>
<comment type="caution">
    <text evidence="2">The sequence shown here is derived from an EMBL/GenBank/DDBJ whole genome shotgun (WGS) entry which is preliminary data.</text>
</comment>
<accession>A0A2W2C0H1</accession>
<dbReference type="Gene3D" id="1.50.10.10">
    <property type="match status" value="1"/>
</dbReference>
<dbReference type="GO" id="GO:0016787">
    <property type="term" value="F:hydrolase activity"/>
    <property type="evidence" value="ECO:0007669"/>
    <property type="project" value="UniProtKB-KW"/>
</dbReference>
<sequence>MTTMRPLTAAVGLYDHYESIAEVKHYYGLLAIYGLARAAAAGGDEELWARTEKILRRFPDEVEHPHYNFPSYRIGGIPQAYLLAQGRMSDRADLVREYAEEMMTAPRDRAGLVVMPAEPAAELIWIDAAMATAPYLLHSGLALEDERYLDEAVRQAVGLHDALIDHSCGLLHQCRNFVAPDRFSQDHWSRGNGWGYLALAELVDGLPASSQHREEVVRRFVALSYALLPHQSHRGLWRQEIPHPLAYEETSGSALILYGIGVGLRAGVLDAGDFGSAFRRGIGALTSICVNPDFSTEFSCPGCLCPGTGPRKGTVQSYMTLLPHRDEPHSFGPLLLALTEAHRHGVTAVELRPGRYG</sequence>
<protein>
    <submittedName>
        <fullName evidence="2">Glucuronyl hydrolase</fullName>
    </submittedName>
</protein>
<organism evidence="2 3">
    <name type="scientific">Jiangella anatolica</name>
    <dbReference type="NCBI Taxonomy" id="2670374"/>
    <lineage>
        <taxon>Bacteria</taxon>
        <taxon>Bacillati</taxon>
        <taxon>Actinomycetota</taxon>
        <taxon>Actinomycetes</taxon>
        <taxon>Jiangellales</taxon>
        <taxon>Jiangellaceae</taxon>
        <taxon>Jiangella</taxon>
    </lineage>
</organism>
<evidence type="ECO:0000313" key="3">
    <source>
        <dbReference type="Proteomes" id="UP000248764"/>
    </source>
</evidence>
<dbReference type="RefSeq" id="WP_111253438.1">
    <property type="nucleotide sequence ID" value="NZ_POTW01000007.1"/>
</dbReference>
<dbReference type="PANTHER" id="PTHR33886">
    <property type="entry name" value="UNSATURATED RHAMNOGALACTURONAN HYDROLASE (EUROFUNG)"/>
    <property type="match status" value="1"/>
</dbReference>
<dbReference type="InterPro" id="IPR052043">
    <property type="entry name" value="PolySaccharide_Degr_Enz"/>
</dbReference>
<name>A0A2W2C0H1_9ACTN</name>